<dbReference type="EMBL" id="JACOPO010000003">
    <property type="protein sequence ID" value="MBC5722355.1"/>
    <property type="molecule type" value="Genomic_DNA"/>
</dbReference>
<evidence type="ECO:0000313" key="14">
    <source>
        <dbReference type="EMBL" id="MBC5722355.1"/>
    </source>
</evidence>
<keyword evidence="6 12" id="KW-0808">Transferase</keyword>
<keyword evidence="4 12" id="KW-0698">rRNA processing</keyword>
<comment type="similarity">
    <text evidence="12">Belongs to the radical SAM superfamily. RlmN family.</text>
</comment>
<evidence type="ECO:0000256" key="2">
    <source>
        <dbReference type="ARBA" id="ARBA00022485"/>
    </source>
</evidence>
<dbReference type="Gene3D" id="3.20.20.70">
    <property type="entry name" value="Aldolase class I"/>
    <property type="match status" value="1"/>
</dbReference>
<feature type="binding site" evidence="12">
    <location>
        <position position="104"/>
    </location>
    <ligand>
        <name>[4Fe-4S] cluster</name>
        <dbReference type="ChEBI" id="CHEBI:49883"/>
        <note>4Fe-4S-S-AdoMet</note>
    </ligand>
</feature>
<keyword evidence="10 12" id="KW-0408">Iron</keyword>
<evidence type="ECO:0000256" key="3">
    <source>
        <dbReference type="ARBA" id="ARBA00022490"/>
    </source>
</evidence>
<comment type="function">
    <text evidence="12">Specifically methylates position 2 of adenine 2503 in 23S rRNA and position 2 of adenine 37 in tRNAs.</text>
</comment>
<dbReference type="PANTHER" id="PTHR30544">
    <property type="entry name" value="23S RRNA METHYLTRANSFERASE"/>
    <property type="match status" value="1"/>
</dbReference>
<feature type="binding site" evidence="12">
    <location>
        <begin position="151"/>
        <end position="152"/>
    </location>
    <ligand>
        <name>S-adenosyl-L-methionine</name>
        <dbReference type="ChEBI" id="CHEBI:59789"/>
    </ligand>
</feature>
<evidence type="ECO:0000256" key="8">
    <source>
        <dbReference type="ARBA" id="ARBA00022694"/>
    </source>
</evidence>
<evidence type="ECO:0000256" key="12">
    <source>
        <dbReference type="HAMAP-Rule" id="MF_01849"/>
    </source>
</evidence>
<dbReference type="InterPro" id="IPR027492">
    <property type="entry name" value="RNA_MTrfase_RlmN"/>
</dbReference>
<dbReference type="PIRSF" id="PIRSF006004">
    <property type="entry name" value="CHP00048"/>
    <property type="match status" value="1"/>
</dbReference>
<keyword evidence="7 12" id="KW-0949">S-adenosyl-L-methionine</keyword>
<evidence type="ECO:0000256" key="10">
    <source>
        <dbReference type="ARBA" id="ARBA00023004"/>
    </source>
</evidence>
<feature type="binding site" evidence="12">
    <location>
        <position position="282"/>
    </location>
    <ligand>
        <name>S-adenosyl-L-methionine</name>
        <dbReference type="ChEBI" id="CHEBI:59789"/>
    </ligand>
</feature>
<keyword evidence="9 12" id="KW-0479">Metal-binding</keyword>
<feature type="binding site" evidence="12">
    <location>
        <position position="111"/>
    </location>
    <ligand>
        <name>[4Fe-4S] cluster</name>
        <dbReference type="ChEBI" id="CHEBI:49883"/>
        <note>4Fe-4S-S-AdoMet</note>
    </ligand>
</feature>
<keyword evidence="3 12" id="KW-0963">Cytoplasm</keyword>
<feature type="binding site" evidence="12">
    <location>
        <position position="183"/>
    </location>
    <ligand>
        <name>S-adenosyl-L-methionine</name>
        <dbReference type="ChEBI" id="CHEBI:59789"/>
    </ligand>
</feature>
<dbReference type="Pfam" id="PF21016">
    <property type="entry name" value="RlmN_N"/>
    <property type="match status" value="1"/>
</dbReference>
<feature type="domain" description="Radical SAM core" evidence="13">
    <location>
        <begin position="90"/>
        <end position="318"/>
    </location>
</feature>
<dbReference type="HAMAP" id="MF_01849">
    <property type="entry name" value="RNA_methyltr_RlmN"/>
    <property type="match status" value="1"/>
</dbReference>
<reference evidence="14" key="1">
    <citation type="submission" date="2020-08" db="EMBL/GenBank/DDBJ databases">
        <title>Genome public.</title>
        <authorList>
            <person name="Liu C."/>
            <person name="Sun Q."/>
        </authorList>
    </citation>
    <scope>NUCLEOTIDE SEQUENCE</scope>
    <source>
        <strain evidence="14">NSJ-23</strain>
    </source>
</reference>
<comment type="catalytic activity">
    <reaction evidence="12">
        <text>adenosine(37) in tRNA + 2 reduced [2Fe-2S]-[ferredoxin] + 2 S-adenosyl-L-methionine = 2-methyladenosine(37) in tRNA + 5'-deoxyadenosine + L-methionine + 2 oxidized [2Fe-2S]-[ferredoxin] + S-adenosyl-L-homocysteine</text>
        <dbReference type="Rhea" id="RHEA:43332"/>
        <dbReference type="Rhea" id="RHEA-COMP:10000"/>
        <dbReference type="Rhea" id="RHEA-COMP:10001"/>
        <dbReference type="Rhea" id="RHEA-COMP:10162"/>
        <dbReference type="Rhea" id="RHEA-COMP:10485"/>
        <dbReference type="ChEBI" id="CHEBI:17319"/>
        <dbReference type="ChEBI" id="CHEBI:33737"/>
        <dbReference type="ChEBI" id="CHEBI:33738"/>
        <dbReference type="ChEBI" id="CHEBI:57844"/>
        <dbReference type="ChEBI" id="CHEBI:57856"/>
        <dbReference type="ChEBI" id="CHEBI:59789"/>
        <dbReference type="ChEBI" id="CHEBI:74411"/>
        <dbReference type="ChEBI" id="CHEBI:74497"/>
        <dbReference type="EC" id="2.1.1.192"/>
    </reaction>
</comment>
<keyword evidence="15" id="KW-1185">Reference proteome</keyword>
<dbReference type="InterPro" id="IPR004383">
    <property type="entry name" value="rRNA_lsu_MTrfase_RlmN/Cfr"/>
</dbReference>
<keyword evidence="5 12" id="KW-0489">Methyltransferase</keyword>
<dbReference type="SFLD" id="SFLDS00029">
    <property type="entry name" value="Radical_SAM"/>
    <property type="match status" value="1"/>
</dbReference>
<dbReference type="GO" id="GO:0019843">
    <property type="term" value="F:rRNA binding"/>
    <property type="evidence" value="ECO:0007669"/>
    <property type="project" value="UniProtKB-UniRule"/>
</dbReference>
<dbReference type="SFLD" id="SFLDF00275">
    <property type="entry name" value="adenosine_C2_methyltransferase"/>
    <property type="match status" value="1"/>
</dbReference>
<dbReference type="GO" id="GO:0046872">
    <property type="term" value="F:metal ion binding"/>
    <property type="evidence" value="ECO:0007669"/>
    <property type="project" value="UniProtKB-KW"/>
</dbReference>
<feature type="binding site" evidence="12">
    <location>
        <position position="108"/>
    </location>
    <ligand>
        <name>[4Fe-4S] cluster</name>
        <dbReference type="ChEBI" id="CHEBI:49883"/>
        <note>4Fe-4S-S-AdoMet</note>
    </ligand>
</feature>
<evidence type="ECO:0000256" key="11">
    <source>
        <dbReference type="ARBA" id="ARBA00023014"/>
    </source>
</evidence>
<gene>
    <name evidence="12 14" type="primary">rlmN</name>
    <name evidence="14" type="ORF">H8S11_05980</name>
</gene>
<dbReference type="AlphaFoldDB" id="A0A8J6J8B2"/>
<dbReference type="GO" id="GO:0005737">
    <property type="term" value="C:cytoplasm"/>
    <property type="evidence" value="ECO:0007669"/>
    <property type="project" value="UniProtKB-SubCell"/>
</dbReference>
<dbReference type="InterPro" id="IPR013785">
    <property type="entry name" value="Aldolase_TIM"/>
</dbReference>
<evidence type="ECO:0000256" key="4">
    <source>
        <dbReference type="ARBA" id="ARBA00022552"/>
    </source>
</evidence>
<dbReference type="NCBIfam" id="TIGR00048">
    <property type="entry name" value="rRNA_mod_RlmN"/>
    <property type="match status" value="1"/>
</dbReference>
<comment type="cofactor">
    <cofactor evidence="12">
        <name>[4Fe-4S] cluster</name>
        <dbReference type="ChEBI" id="CHEBI:49883"/>
    </cofactor>
    <text evidence="12">Binds 1 [4Fe-4S] cluster. The cluster is coordinated with 3 cysteines and an exchangeable S-adenosyl-L-methionine.</text>
</comment>
<dbReference type="GO" id="GO:0070475">
    <property type="term" value="P:rRNA base methylation"/>
    <property type="evidence" value="ECO:0007669"/>
    <property type="project" value="UniProtKB-UniRule"/>
</dbReference>
<dbReference type="SUPFAM" id="SSF102114">
    <property type="entry name" value="Radical SAM enzymes"/>
    <property type="match status" value="1"/>
</dbReference>
<evidence type="ECO:0000256" key="7">
    <source>
        <dbReference type="ARBA" id="ARBA00022691"/>
    </source>
</evidence>
<evidence type="ECO:0000256" key="1">
    <source>
        <dbReference type="ARBA" id="ARBA00004496"/>
    </source>
</evidence>
<proteinExistence type="inferred from homology"/>
<evidence type="ECO:0000256" key="9">
    <source>
        <dbReference type="ARBA" id="ARBA00022723"/>
    </source>
</evidence>
<evidence type="ECO:0000313" key="15">
    <source>
        <dbReference type="Proteomes" id="UP000628736"/>
    </source>
</evidence>
<feature type="active site" description="Proton acceptor" evidence="12">
    <location>
        <position position="84"/>
    </location>
</feature>
<keyword evidence="2 12" id="KW-0004">4Fe-4S</keyword>
<dbReference type="EC" id="2.1.1.192" evidence="12"/>
<sequence>MTLEELTAWLQEQGEPAFRGKQVFRWFYRGATSFGEMSDLSKPLRQKLEEQCFLSKPKVARKQVSALDGTIKYLWELADGNCIETVLMRYKHGNTVCISCQVGCRMGCAFCASTLAGKVRDLTPAEMVDQVLFTQIDSGEPISNIVLMGIGEPLDNYDTVMKFLTLVNHPDGLNIGMRHISLSTCGLVDKIDKLAQRGLQLTLSVSLHAPDDETRSKIMPVNRGIGVERLMDCCRRYFQTTGRRISYEYAMIDGVNDSDQQADRLASLLKGTPGHVNLIPLNDVEESPLKPSRRVAAFQKRLESQGVTVTVRRKLGGDIDASCGQLRRKAMREEN</sequence>
<protein>
    <recommendedName>
        <fullName evidence="12">Probable dual-specificity RNA methyltransferase RlmN</fullName>
        <ecNumber evidence="12">2.1.1.192</ecNumber>
    </recommendedName>
    <alternativeName>
        <fullName evidence="12">23S rRNA (adenine(2503)-C(2))-methyltransferase</fullName>
    </alternativeName>
    <alternativeName>
        <fullName evidence="12">23S rRNA m2A2503 methyltransferase</fullName>
    </alternativeName>
    <alternativeName>
        <fullName evidence="12">Ribosomal RNA large subunit methyltransferase N</fullName>
    </alternativeName>
    <alternativeName>
        <fullName evidence="12">tRNA (adenine(37)-C(2))-methyltransferase</fullName>
    </alternativeName>
    <alternativeName>
        <fullName evidence="12">tRNA m2A37 methyltransferase</fullName>
    </alternativeName>
</protein>
<keyword evidence="12" id="KW-1015">Disulfide bond</keyword>
<dbReference type="Proteomes" id="UP000628736">
    <property type="component" value="Unassembled WGS sequence"/>
</dbReference>
<comment type="caution">
    <text evidence="12">Lacks conserved residue(s) required for the propagation of feature annotation.</text>
</comment>
<dbReference type="CDD" id="cd01335">
    <property type="entry name" value="Radical_SAM"/>
    <property type="match status" value="1"/>
</dbReference>
<feature type="binding site" evidence="12">
    <location>
        <begin position="206"/>
        <end position="208"/>
    </location>
    <ligand>
        <name>S-adenosyl-L-methionine</name>
        <dbReference type="ChEBI" id="CHEBI:59789"/>
    </ligand>
</feature>
<dbReference type="InterPro" id="IPR040072">
    <property type="entry name" value="Methyltransferase_A"/>
</dbReference>
<dbReference type="Pfam" id="PF04055">
    <property type="entry name" value="Radical_SAM"/>
    <property type="match status" value="1"/>
</dbReference>
<dbReference type="InterPro" id="IPR058240">
    <property type="entry name" value="rSAM_sf"/>
</dbReference>
<organism evidence="14 15">
    <name type="scientific">Flintibacter hominis</name>
    <dbReference type="NCBI Taxonomy" id="2763048"/>
    <lineage>
        <taxon>Bacteria</taxon>
        <taxon>Bacillati</taxon>
        <taxon>Bacillota</taxon>
        <taxon>Clostridia</taxon>
        <taxon>Eubacteriales</taxon>
        <taxon>Flintibacter</taxon>
    </lineage>
</organism>
<evidence type="ECO:0000256" key="5">
    <source>
        <dbReference type="ARBA" id="ARBA00022603"/>
    </source>
</evidence>
<keyword evidence="8 12" id="KW-0819">tRNA processing</keyword>
<dbReference type="Gene3D" id="1.10.150.530">
    <property type="match status" value="1"/>
</dbReference>
<dbReference type="GO" id="GO:0000049">
    <property type="term" value="F:tRNA binding"/>
    <property type="evidence" value="ECO:0007669"/>
    <property type="project" value="UniProtKB-UniRule"/>
</dbReference>
<feature type="active site" description="S-methylcysteine intermediate" evidence="12">
    <location>
        <position position="323"/>
    </location>
</feature>
<evidence type="ECO:0000259" key="13">
    <source>
        <dbReference type="PROSITE" id="PS51918"/>
    </source>
</evidence>
<dbReference type="PROSITE" id="PS51918">
    <property type="entry name" value="RADICAL_SAM"/>
    <property type="match status" value="1"/>
</dbReference>
<comment type="subcellular location">
    <subcellularLocation>
        <location evidence="1 12">Cytoplasm</location>
    </subcellularLocation>
</comment>
<dbReference type="GO" id="GO:0070040">
    <property type="term" value="F:rRNA (adenine(2503)-C2-)-methyltransferase activity"/>
    <property type="evidence" value="ECO:0007669"/>
    <property type="project" value="UniProtKB-UniRule"/>
</dbReference>
<name>A0A8J6J8B2_9FIRM</name>
<dbReference type="InterPro" id="IPR007197">
    <property type="entry name" value="rSAM"/>
</dbReference>
<evidence type="ECO:0000256" key="6">
    <source>
        <dbReference type="ARBA" id="ARBA00022679"/>
    </source>
</evidence>
<dbReference type="GO" id="GO:0051539">
    <property type="term" value="F:4 iron, 4 sulfur cluster binding"/>
    <property type="evidence" value="ECO:0007669"/>
    <property type="project" value="UniProtKB-UniRule"/>
</dbReference>
<dbReference type="FunFam" id="3.20.20.70:FF:000014">
    <property type="entry name" value="Probable dual-specificity RNA methyltransferase RlmN"/>
    <property type="match status" value="1"/>
</dbReference>
<dbReference type="PANTHER" id="PTHR30544:SF5">
    <property type="entry name" value="RADICAL SAM CORE DOMAIN-CONTAINING PROTEIN"/>
    <property type="match status" value="1"/>
</dbReference>
<dbReference type="InterPro" id="IPR048641">
    <property type="entry name" value="RlmN_N"/>
</dbReference>
<dbReference type="GO" id="GO:0030488">
    <property type="term" value="P:tRNA methylation"/>
    <property type="evidence" value="ECO:0007669"/>
    <property type="project" value="UniProtKB-UniRule"/>
</dbReference>
<dbReference type="GO" id="GO:0002935">
    <property type="term" value="F:tRNA (adenine(37)-C2)-methyltransferase activity"/>
    <property type="evidence" value="ECO:0007669"/>
    <property type="project" value="UniProtKB-UniRule"/>
</dbReference>
<accession>A0A8J6J8B2</accession>
<comment type="miscellaneous">
    <text evidence="12">Reaction proceeds by a ping-pong mechanism involving intermediate methylation of a conserved cysteine residue.</text>
</comment>
<keyword evidence="11 12" id="KW-0411">Iron-sulfur</keyword>
<dbReference type="SFLD" id="SFLDG01062">
    <property type="entry name" value="methyltransferase_(Class_A)"/>
    <property type="match status" value="1"/>
</dbReference>
<comment type="caution">
    <text evidence="14">The sequence shown here is derived from an EMBL/GenBank/DDBJ whole genome shotgun (WGS) entry which is preliminary data.</text>
</comment>
<comment type="catalytic activity">
    <reaction evidence="12">
        <text>adenosine(2503) in 23S rRNA + 2 reduced [2Fe-2S]-[ferredoxin] + 2 S-adenosyl-L-methionine = 2-methyladenosine(2503) in 23S rRNA + 5'-deoxyadenosine + L-methionine + 2 oxidized [2Fe-2S]-[ferredoxin] + S-adenosyl-L-homocysteine</text>
        <dbReference type="Rhea" id="RHEA:42916"/>
        <dbReference type="Rhea" id="RHEA-COMP:10000"/>
        <dbReference type="Rhea" id="RHEA-COMP:10001"/>
        <dbReference type="Rhea" id="RHEA-COMP:10152"/>
        <dbReference type="Rhea" id="RHEA-COMP:10282"/>
        <dbReference type="ChEBI" id="CHEBI:17319"/>
        <dbReference type="ChEBI" id="CHEBI:33737"/>
        <dbReference type="ChEBI" id="CHEBI:33738"/>
        <dbReference type="ChEBI" id="CHEBI:57844"/>
        <dbReference type="ChEBI" id="CHEBI:57856"/>
        <dbReference type="ChEBI" id="CHEBI:59789"/>
        <dbReference type="ChEBI" id="CHEBI:74411"/>
        <dbReference type="ChEBI" id="CHEBI:74497"/>
        <dbReference type="EC" id="2.1.1.192"/>
    </reaction>
</comment>